<dbReference type="SUPFAM" id="SSF58038">
    <property type="entry name" value="SNARE fusion complex"/>
    <property type="match status" value="1"/>
</dbReference>
<sequence>MEEVAEHDSLLQRTVADERHKGLQRIHGQVKQANQIFKDLAQLVLQQGSSIESIESQMQSAHSQIKGAASELYKAHQVQRRSRQRRCLVLFLVFAVISFLFYFYSSVSTVHQRAEDTPQVALSLNPPSSSEPGEKSSQDGSSAESSSLEGRSSPNASSPTDQQDSLGSRFSVGSAIGRVIEAAPMSAGGPRVVLPGGVGVLSRTFKPHPPN</sequence>
<dbReference type="GeneID" id="94426388"/>
<dbReference type="PANTHER" id="PTHR19957">
    <property type="entry name" value="SYNTAXIN"/>
    <property type="match status" value="1"/>
</dbReference>
<dbReference type="GO" id="GO:0006906">
    <property type="term" value="P:vesicle fusion"/>
    <property type="evidence" value="ECO:0007669"/>
    <property type="project" value="TreeGrafter"/>
</dbReference>
<dbReference type="GO" id="GO:0048278">
    <property type="term" value="P:vesicle docking"/>
    <property type="evidence" value="ECO:0007669"/>
    <property type="project" value="TreeGrafter"/>
</dbReference>
<dbReference type="GO" id="GO:0005484">
    <property type="term" value="F:SNAP receptor activity"/>
    <property type="evidence" value="ECO:0007669"/>
    <property type="project" value="TreeGrafter"/>
</dbReference>
<feature type="region of interest" description="Disordered" evidence="1">
    <location>
        <begin position="187"/>
        <end position="211"/>
    </location>
</feature>
<dbReference type="Gene3D" id="1.20.5.110">
    <property type="match status" value="1"/>
</dbReference>
<dbReference type="GO" id="GO:0012505">
    <property type="term" value="C:endomembrane system"/>
    <property type="evidence" value="ECO:0007669"/>
    <property type="project" value="TreeGrafter"/>
</dbReference>
<evidence type="ECO:0000313" key="4">
    <source>
        <dbReference type="EMBL" id="PHJ23165.1"/>
    </source>
</evidence>
<feature type="region of interest" description="Disordered" evidence="1">
    <location>
        <begin position="118"/>
        <end position="168"/>
    </location>
</feature>
<gene>
    <name evidence="4" type="ORF">CSUI_002979</name>
</gene>
<dbReference type="AlphaFoldDB" id="A0A2C6L6M5"/>
<dbReference type="EMBL" id="MIGC01001255">
    <property type="protein sequence ID" value="PHJ23165.1"/>
    <property type="molecule type" value="Genomic_DNA"/>
</dbReference>
<dbReference type="SMART" id="SM00397">
    <property type="entry name" value="t_SNARE"/>
    <property type="match status" value="1"/>
</dbReference>
<organism evidence="4 5">
    <name type="scientific">Cystoisospora suis</name>
    <dbReference type="NCBI Taxonomy" id="483139"/>
    <lineage>
        <taxon>Eukaryota</taxon>
        <taxon>Sar</taxon>
        <taxon>Alveolata</taxon>
        <taxon>Apicomplexa</taxon>
        <taxon>Conoidasida</taxon>
        <taxon>Coccidia</taxon>
        <taxon>Eucoccidiorida</taxon>
        <taxon>Eimeriorina</taxon>
        <taxon>Sarcocystidae</taxon>
        <taxon>Cystoisospora</taxon>
    </lineage>
</organism>
<proteinExistence type="predicted"/>
<dbReference type="GO" id="GO:0031201">
    <property type="term" value="C:SNARE complex"/>
    <property type="evidence" value="ECO:0007669"/>
    <property type="project" value="TreeGrafter"/>
</dbReference>
<dbReference type="PROSITE" id="PS50192">
    <property type="entry name" value="T_SNARE"/>
    <property type="match status" value="1"/>
</dbReference>
<dbReference type="OrthoDB" id="364348at2759"/>
<reference evidence="4 5" key="1">
    <citation type="journal article" date="2017" name="Int. J. Parasitol.">
        <title>The genome of the protozoan parasite Cystoisospora suis and a reverse vaccinology approach to identify vaccine candidates.</title>
        <authorList>
            <person name="Palmieri N."/>
            <person name="Shrestha A."/>
            <person name="Ruttkowski B."/>
            <person name="Beck T."/>
            <person name="Vogl C."/>
            <person name="Tomley F."/>
            <person name="Blake D.P."/>
            <person name="Joachim A."/>
        </authorList>
    </citation>
    <scope>NUCLEOTIDE SEQUENCE [LARGE SCALE GENOMIC DNA]</scope>
    <source>
        <strain evidence="4 5">Wien I</strain>
    </source>
</reference>
<comment type="caution">
    <text evidence="4">The sequence shown here is derived from an EMBL/GenBank/DDBJ whole genome shotgun (WGS) entry which is preliminary data.</text>
</comment>
<evidence type="ECO:0000313" key="5">
    <source>
        <dbReference type="Proteomes" id="UP000221165"/>
    </source>
</evidence>
<protein>
    <submittedName>
        <fullName evidence="4">Snare domain-containing protein</fullName>
    </submittedName>
</protein>
<keyword evidence="2" id="KW-0812">Transmembrane</keyword>
<evidence type="ECO:0000256" key="1">
    <source>
        <dbReference type="SAM" id="MobiDB-lite"/>
    </source>
</evidence>
<feature type="compositionally biased region" description="Low complexity" evidence="1">
    <location>
        <begin position="138"/>
        <end position="153"/>
    </location>
</feature>
<dbReference type="InterPro" id="IPR045242">
    <property type="entry name" value="Syntaxin"/>
</dbReference>
<dbReference type="GO" id="GO:0006886">
    <property type="term" value="P:intracellular protein transport"/>
    <property type="evidence" value="ECO:0007669"/>
    <property type="project" value="TreeGrafter"/>
</dbReference>
<evidence type="ECO:0000256" key="2">
    <source>
        <dbReference type="SAM" id="Phobius"/>
    </source>
</evidence>
<keyword evidence="5" id="KW-1185">Reference proteome</keyword>
<feature type="domain" description="T-SNARE coiled-coil homology" evidence="3">
    <location>
        <begin position="13"/>
        <end position="75"/>
    </location>
</feature>
<accession>A0A2C6L6M5</accession>
<feature type="transmembrane region" description="Helical" evidence="2">
    <location>
        <begin position="87"/>
        <end position="104"/>
    </location>
</feature>
<dbReference type="CDD" id="cd15840">
    <property type="entry name" value="SNARE_Qa"/>
    <property type="match status" value="1"/>
</dbReference>
<keyword evidence="2" id="KW-1133">Transmembrane helix</keyword>
<evidence type="ECO:0000259" key="3">
    <source>
        <dbReference type="PROSITE" id="PS50192"/>
    </source>
</evidence>
<dbReference type="Pfam" id="PF05739">
    <property type="entry name" value="SNARE"/>
    <property type="match status" value="1"/>
</dbReference>
<dbReference type="InterPro" id="IPR000727">
    <property type="entry name" value="T_SNARE_dom"/>
</dbReference>
<dbReference type="Proteomes" id="UP000221165">
    <property type="component" value="Unassembled WGS sequence"/>
</dbReference>
<name>A0A2C6L6M5_9APIC</name>
<dbReference type="VEuPathDB" id="ToxoDB:CSUI_002979"/>
<feature type="compositionally biased region" description="Polar residues" evidence="1">
    <location>
        <begin position="154"/>
        <end position="168"/>
    </location>
</feature>
<dbReference type="RefSeq" id="XP_067924842.1">
    <property type="nucleotide sequence ID" value="XM_068063177.1"/>
</dbReference>
<keyword evidence="2" id="KW-0472">Membrane</keyword>
<dbReference type="GO" id="GO:0000149">
    <property type="term" value="F:SNARE binding"/>
    <property type="evidence" value="ECO:0007669"/>
    <property type="project" value="TreeGrafter"/>
</dbReference>